<keyword evidence="3" id="KW-1185">Reference proteome</keyword>
<dbReference type="InterPro" id="IPR051678">
    <property type="entry name" value="AGP_Transferase"/>
</dbReference>
<dbReference type="SUPFAM" id="SSF56112">
    <property type="entry name" value="Protein kinase-like (PK-like)"/>
    <property type="match status" value="1"/>
</dbReference>
<accession>A0A371CVM7</accession>
<evidence type="ECO:0000259" key="1">
    <source>
        <dbReference type="Pfam" id="PF01636"/>
    </source>
</evidence>
<dbReference type="Proteomes" id="UP000256964">
    <property type="component" value="Unassembled WGS sequence"/>
</dbReference>
<organism evidence="2 3">
    <name type="scientific">Lentinus brumalis</name>
    <dbReference type="NCBI Taxonomy" id="2498619"/>
    <lineage>
        <taxon>Eukaryota</taxon>
        <taxon>Fungi</taxon>
        <taxon>Dikarya</taxon>
        <taxon>Basidiomycota</taxon>
        <taxon>Agaricomycotina</taxon>
        <taxon>Agaricomycetes</taxon>
        <taxon>Polyporales</taxon>
        <taxon>Polyporaceae</taxon>
        <taxon>Lentinus</taxon>
    </lineage>
</organism>
<dbReference type="PANTHER" id="PTHR21310">
    <property type="entry name" value="AMINOGLYCOSIDE PHOSPHOTRANSFERASE-RELATED-RELATED"/>
    <property type="match status" value="1"/>
</dbReference>
<name>A0A371CVM7_9APHY</name>
<evidence type="ECO:0000313" key="2">
    <source>
        <dbReference type="EMBL" id="RDX44338.1"/>
    </source>
</evidence>
<protein>
    <submittedName>
        <fullName evidence="2">Kinase-like protein</fullName>
    </submittedName>
</protein>
<dbReference type="PANTHER" id="PTHR21310:SF39">
    <property type="entry name" value="AMINOGLYCOSIDE PHOSPHOTRANSFERASE DOMAIN-CONTAINING PROTEIN"/>
    <property type="match status" value="1"/>
</dbReference>
<feature type="domain" description="Aminoglycoside phosphotransferase" evidence="1">
    <location>
        <begin position="203"/>
        <end position="260"/>
    </location>
</feature>
<dbReference type="STRING" id="139420.A0A371CVM7"/>
<dbReference type="OrthoDB" id="4177236at2759"/>
<gene>
    <name evidence="2" type="ORF">OH76DRAFT_1559770</name>
</gene>
<dbReference type="Gene3D" id="3.90.1200.10">
    <property type="match status" value="1"/>
</dbReference>
<dbReference type="InterPro" id="IPR002575">
    <property type="entry name" value="Aminoglycoside_PTrfase"/>
</dbReference>
<reference evidence="2 3" key="1">
    <citation type="journal article" date="2018" name="Biotechnol. Biofuels">
        <title>Integrative visual omics of the white-rot fungus Polyporus brumalis exposes the biotechnological potential of its oxidative enzymes for delignifying raw plant biomass.</title>
        <authorList>
            <person name="Miyauchi S."/>
            <person name="Rancon A."/>
            <person name="Drula E."/>
            <person name="Hage H."/>
            <person name="Chaduli D."/>
            <person name="Favel A."/>
            <person name="Grisel S."/>
            <person name="Henrissat B."/>
            <person name="Herpoel-Gimbert I."/>
            <person name="Ruiz-Duenas F.J."/>
            <person name="Chevret D."/>
            <person name="Hainaut M."/>
            <person name="Lin J."/>
            <person name="Wang M."/>
            <person name="Pangilinan J."/>
            <person name="Lipzen A."/>
            <person name="Lesage-Meessen L."/>
            <person name="Navarro D."/>
            <person name="Riley R."/>
            <person name="Grigoriev I.V."/>
            <person name="Zhou S."/>
            <person name="Raouche S."/>
            <person name="Rosso M.N."/>
        </authorList>
    </citation>
    <scope>NUCLEOTIDE SEQUENCE [LARGE SCALE GENOMIC DNA]</scope>
    <source>
        <strain evidence="2 3">BRFM 1820</strain>
    </source>
</reference>
<dbReference type="AlphaFoldDB" id="A0A371CVM7"/>
<dbReference type="InterPro" id="IPR011009">
    <property type="entry name" value="Kinase-like_dom_sf"/>
</dbReference>
<evidence type="ECO:0000313" key="3">
    <source>
        <dbReference type="Proteomes" id="UP000256964"/>
    </source>
</evidence>
<sequence>MPSSTSNDSHSSEMAVLRSWADISSLSDEELYALYEACEHEFPRDPLKAVSIRRIASDVVMKVGMVPGSESSTMDLVRKSTTIPVPAVRRTFSIDDYKAIVMDYIPGETLADCWGTLGLWRRFRAVWTIRGYIRQLRRVVVPGIPREELFPGPIGREPSICFGPMFGEYGGGPFASYDELIAFFAHKLDVNRRVRKTPTEDVAFDSSLPLVLTHGDLSPYNVIVDKESRVWLIDFEFSGFYPQWFEYVSMCNSTWEEQLGGGRWKYWIIGFMAGFYRVQAKFITKIAWAIEMGHFL</sequence>
<proteinExistence type="predicted"/>
<dbReference type="Pfam" id="PF01636">
    <property type="entry name" value="APH"/>
    <property type="match status" value="1"/>
</dbReference>
<dbReference type="EMBL" id="KZ857451">
    <property type="protein sequence ID" value="RDX44338.1"/>
    <property type="molecule type" value="Genomic_DNA"/>
</dbReference>